<accession>A0A1X6N3X8</accession>
<name>A0A1X6N3X8_9APHY</name>
<keyword evidence="2" id="KW-0732">Signal</keyword>
<protein>
    <submittedName>
        <fullName evidence="4">Glycoside hydrolase family 16 protein</fullName>
    </submittedName>
</protein>
<sequence length="375" mass="41302">MHLFWYLSVFALLFRTGVLATAFDLLHNYSGLTFFSGWEFYGKWDNLTLGNVTYQTALLATEYQLVSVNEAGNAIIRVDNRTTVSVGERRNSVRLTSSEFYDFGSLWIIDLLHIPYGCSVWPAFWSTAPNWPDGGEIDIIEAINLATSNQMALHTTAGCTHYPQVNQTGYNIDTDCGTGSGCTVGIPANNSYGPGFASVGGGVYATWFDESGIFMWFWSRPDVPDSIANAGANSSMDVSTFGTPTASFPTNTSCNITQFYKPQQLIFDITLCGDWAGVPGIYDSQCYNAGPNHDCYLDCVVGDGSNYDDAYFEVRYVRTYSDRPVTPSTTGDPTTQTSQASPQPHNAAHSTRAEWRWWLGLPIAAICADMLLRLL</sequence>
<dbReference type="CDD" id="cd02181">
    <property type="entry name" value="GH16_fungal_Lam16A_glucanase"/>
    <property type="match status" value="1"/>
</dbReference>
<feature type="compositionally biased region" description="Low complexity" evidence="1">
    <location>
        <begin position="326"/>
        <end position="339"/>
    </location>
</feature>
<feature type="region of interest" description="Disordered" evidence="1">
    <location>
        <begin position="323"/>
        <end position="346"/>
    </location>
</feature>
<reference evidence="4 5" key="1">
    <citation type="submission" date="2017-04" db="EMBL/GenBank/DDBJ databases">
        <title>Genome Sequence of the Model Brown-Rot Fungus Postia placenta SB12.</title>
        <authorList>
            <consortium name="DOE Joint Genome Institute"/>
            <person name="Gaskell J."/>
            <person name="Kersten P."/>
            <person name="Larrondo L.F."/>
            <person name="Canessa P."/>
            <person name="Martinez D."/>
            <person name="Hibbett D."/>
            <person name="Schmoll M."/>
            <person name="Kubicek C.P."/>
            <person name="Martinez A.T."/>
            <person name="Yadav J."/>
            <person name="Master E."/>
            <person name="Magnuson J.K."/>
            <person name="James T."/>
            <person name="Yaver D."/>
            <person name="Berka R."/>
            <person name="Labutti K."/>
            <person name="Lipzen A."/>
            <person name="Aerts A."/>
            <person name="Barry K."/>
            <person name="Henrissat B."/>
            <person name="Blanchette R."/>
            <person name="Grigoriev I."/>
            <person name="Cullen D."/>
        </authorList>
    </citation>
    <scope>NUCLEOTIDE SEQUENCE [LARGE SCALE GENOMIC DNA]</scope>
    <source>
        <strain evidence="4 5">MAD-698-R-SB12</strain>
    </source>
</reference>
<proteinExistence type="predicted"/>
<evidence type="ECO:0000256" key="1">
    <source>
        <dbReference type="SAM" id="MobiDB-lite"/>
    </source>
</evidence>
<evidence type="ECO:0000313" key="5">
    <source>
        <dbReference type="Proteomes" id="UP000194127"/>
    </source>
</evidence>
<dbReference type="RefSeq" id="XP_024340143.1">
    <property type="nucleotide sequence ID" value="XM_024482370.1"/>
</dbReference>
<dbReference type="GO" id="GO:0009251">
    <property type="term" value="P:glucan catabolic process"/>
    <property type="evidence" value="ECO:0007669"/>
    <property type="project" value="TreeGrafter"/>
</dbReference>
<dbReference type="AlphaFoldDB" id="A0A1X6N3X8"/>
<dbReference type="OrthoDB" id="192832at2759"/>
<feature type="domain" description="GH16" evidence="3">
    <location>
        <begin position="27"/>
        <end position="325"/>
    </location>
</feature>
<dbReference type="Pfam" id="PF26113">
    <property type="entry name" value="GH16_XgeA"/>
    <property type="match status" value="1"/>
</dbReference>
<feature type="signal peptide" evidence="2">
    <location>
        <begin position="1"/>
        <end position="20"/>
    </location>
</feature>
<dbReference type="InterPro" id="IPR013320">
    <property type="entry name" value="ConA-like_dom_sf"/>
</dbReference>
<dbReference type="SUPFAM" id="SSF49899">
    <property type="entry name" value="Concanavalin A-like lectins/glucanases"/>
    <property type="match status" value="1"/>
</dbReference>
<dbReference type="InterPro" id="IPR050546">
    <property type="entry name" value="Glycosyl_Hydrlase_16"/>
</dbReference>
<dbReference type="GeneID" id="36327320"/>
<dbReference type="PANTHER" id="PTHR10963">
    <property type="entry name" value="GLYCOSYL HYDROLASE-RELATED"/>
    <property type="match status" value="1"/>
</dbReference>
<keyword evidence="4" id="KW-0378">Hydrolase</keyword>
<dbReference type="GO" id="GO:0004553">
    <property type="term" value="F:hydrolase activity, hydrolyzing O-glycosyl compounds"/>
    <property type="evidence" value="ECO:0007669"/>
    <property type="project" value="InterPro"/>
</dbReference>
<dbReference type="STRING" id="670580.A0A1X6N3X8"/>
<dbReference type="EMBL" id="KZ110595">
    <property type="protein sequence ID" value="OSX63349.1"/>
    <property type="molecule type" value="Genomic_DNA"/>
</dbReference>
<evidence type="ECO:0000256" key="2">
    <source>
        <dbReference type="SAM" id="SignalP"/>
    </source>
</evidence>
<feature type="chain" id="PRO_5010862224" evidence="2">
    <location>
        <begin position="21"/>
        <end position="375"/>
    </location>
</feature>
<dbReference type="InterPro" id="IPR000757">
    <property type="entry name" value="Beta-glucanase-like"/>
</dbReference>
<dbReference type="Proteomes" id="UP000194127">
    <property type="component" value="Unassembled WGS sequence"/>
</dbReference>
<organism evidence="4 5">
    <name type="scientific">Postia placenta MAD-698-R-SB12</name>
    <dbReference type="NCBI Taxonomy" id="670580"/>
    <lineage>
        <taxon>Eukaryota</taxon>
        <taxon>Fungi</taxon>
        <taxon>Dikarya</taxon>
        <taxon>Basidiomycota</taxon>
        <taxon>Agaricomycotina</taxon>
        <taxon>Agaricomycetes</taxon>
        <taxon>Polyporales</taxon>
        <taxon>Adustoporiaceae</taxon>
        <taxon>Rhodonia</taxon>
    </lineage>
</organism>
<dbReference type="PROSITE" id="PS51762">
    <property type="entry name" value="GH16_2"/>
    <property type="match status" value="1"/>
</dbReference>
<dbReference type="PANTHER" id="PTHR10963:SF24">
    <property type="entry name" value="GLYCOSIDASE C21B10.07-RELATED"/>
    <property type="match status" value="1"/>
</dbReference>
<keyword evidence="5" id="KW-1185">Reference proteome</keyword>
<gene>
    <name evidence="4" type="ORF">POSPLADRAFT_1069800</name>
</gene>
<dbReference type="Gene3D" id="2.60.120.200">
    <property type="match status" value="1"/>
</dbReference>
<evidence type="ECO:0000259" key="3">
    <source>
        <dbReference type="PROSITE" id="PS51762"/>
    </source>
</evidence>
<evidence type="ECO:0000313" key="4">
    <source>
        <dbReference type="EMBL" id="OSX63349.1"/>
    </source>
</evidence>